<gene>
    <name evidence="1" type="ORF">SCF082_LOCUS36566</name>
</gene>
<reference evidence="1 2" key="1">
    <citation type="submission" date="2024-02" db="EMBL/GenBank/DDBJ databases">
        <authorList>
            <person name="Chen Y."/>
            <person name="Shah S."/>
            <person name="Dougan E. K."/>
            <person name="Thang M."/>
            <person name="Chan C."/>
        </authorList>
    </citation>
    <scope>NUCLEOTIDE SEQUENCE [LARGE SCALE GENOMIC DNA]</scope>
</reference>
<comment type="caution">
    <text evidence="1">The sequence shown here is derived from an EMBL/GenBank/DDBJ whole genome shotgun (WGS) entry which is preliminary data.</text>
</comment>
<evidence type="ECO:0000313" key="1">
    <source>
        <dbReference type="EMBL" id="CAK9075492.1"/>
    </source>
</evidence>
<dbReference type="EMBL" id="CAXAMM010036224">
    <property type="protein sequence ID" value="CAK9075492.1"/>
    <property type="molecule type" value="Genomic_DNA"/>
</dbReference>
<dbReference type="Proteomes" id="UP001642464">
    <property type="component" value="Unassembled WGS sequence"/>
</dbReference>
<keyword evidence="2" id="KW-1185">Reference proteome</keyword>
<proteinExistence type="predicted"/>
<sequence>MSWWQHVAMLSAVWDSDMDIQVRRCPGSNHADALFTETDKLKVKQNLQKCTTVTGDVKIGSIALKFVMQNKVSIDLVLVNPRPEEFPRLRGGDNFYVNSERINTFLEETHAARLAIVSVKNFFGSRRPKGLLLEAIVWRLSKTYPLWLTEDSAWPAWPTRQKAGEKIDLFKELKFGQLSVECFLFFSLCCVSAG</sequence>
<accession>A0ABP0PHI6</accession>
<name>A0ABP0PHI6_9DINO</name>
<organism evidence="1 2">
    <name type="scientific">Durusdinium trenchii</name>
    <dbReference type="NCBI Taxonomy" id="1381693"/>
    <lineage>
        <taxon>Eukaryota</taxon>
        <taxon>Sar</taxon>
        <taxon>Alveolata</taxon>
        <taxon>Dinophyceae</taxon>
        <taxon>Suessiales</taxon>
        <taxon>Symbiodiniaceae</taxon>
        <taxon>Durusdinium</taxon>
    </lineage>
</organism>
<evidence type="ECO:0000313" key="2">
    <source>
        <dbReference type="Proteomes" id="UP001642464"/>
    </source>
</evidence>
<protein>
    <submittedName>
        <fullName evidence="1">Uncharacterized protein</fullName>
    </submittedName>
</protein>